<dbReference type="PANTHER" id="PTHR31088">
    <property type="entry name" value="MEMBRANE-ASSOCIATED PROTEIN VIPP1, CHLOROPLASTIC"/>
    <property type="match status" value="1"/>
</dbReference>
<dbReference type="Proteomes" id="UP001161391">
    <property type="component" value="Unassembled WGS sequence"/>
</dbReference>
<dbReference type="RefSeq" id="WP_284390765.1">
    <property type="nucleotide sequence ID" value="NZ_BSNK01000002.1"/>
</dbReference>
<dbReference type="InterPro" id="IPR007157">
    <property type="entry name" value="PspA_VIPP1"/>
</dbReference>
<name>A0ABQ5VBE7_9PROT</name>
<keyword evidence="2" id="KW-0175">Coiled coil</keyword>
<comment type="similarity">
    <text evidence="1">Belongs to the PspA/Vipp/IM30 family.</text>
</comment>
<protein>
    <submittedName>
        <fullName evidence="4">Phage shock protein PspA</fullName>
    </submittedName>
</protein>
<dbReference type="InterPro" id="IPR014319">
    <property type="entry name" value="Phageshock_PspA"/>
</dbReference>
<accession>A0ABQ5VBE7</accession>
<feature type="compositionally biased region" description="Basic and acidic residues" evidence="3">
    <location>
        <begin position="224"/>
        <end position="234"/>
    </location>
</feature>
<dbReference type="EMBL" id="BSNK01000002">
    <property type="protein sequence ID" value="GLQ24402.1"/>
    <property type="molecule type" value="Genomic_DNA"/>
</dbReference>
<evidence type="ECO:0000313" key="5">
    <source>
        <dbReference type="Proteomes" id="UP001161391"/>
    </source>
</evidence>
<gene>
    <name evidence="4" type="ORF">GCM10007853_22760</name>
</gene>
<comment type="caution">
    <text evidence="4">The sequence shown here is derived from an EMBL/GenBank/DDBJ whole genome shotgun (WGS) entry which is preliminary data.</text>
</comment>
<organism evidence="4 5">
    <name type="scientific">Algimonas ampicilliniresistens</name>
    <dbReference type="NCBI Taxonomy" id="1298735"/>
    <lineage>
        <taxon>Bacteria</taxon>
        <taxon>Pseudomonadati</taxon>
        <taxon>Pseudomonadota</taxon>
        <taxon>Alphaproteobacteria</taxon>
        <taxon>Maricaulales</taxon>
        <taxon>Robiginitomaculaceae</taxon>
        <taxon>Algimonas</taxon>
    </lineage>
</organism>
<reference evidence="4" key="1">
    <citation type="journal article" date="2014" name="Int. J. Syst. Evol. Microbiol.">
        <title>Complete genome of a new Firmicutes species belonging to the dominant human colonic microbiota ('Ruminococcus bicirculans') reveals two chromosomes and a selective capacity to utilize plant glucans.</title>
        <authorList>
            <consortium name="NISC Comparative Sequencing Program"/>
            <person name="Wegmann U."/>
            <person name="Louis P."/>
            <person name="Goesmann A."/>
            <person name="Henrissat B."/>
            <person name="Duncan S.H."/>
            <person name="Flint H.J."/>
        </authorList>
    </citation>
    <scope>NUCLEOTIDE SEQUENCE</scope>
    <source>
        <strain evidence="4">NBRC 108219</strain>
    </source>
</reference>
<evidence type="ECO:0000256" key="1">
    <source>
        <dbReference type="ARBA" id="ARBA00043985"/>
    </source>
</evidence>
<feature type="coiled-coil region" evidence="2">
    <location>
        <begin position="115"/>
        <end position="188"/>
    </location>
</feature>
<dbReference type="PANTHER" id="PTHR31088:SF6">
    <property type="entry name" value="PHAGE SHOCK PROTEIN A"/>
    <property type="match status" value="1"/>
</dbReference>
<sequence>MGIFSRMGDIINSNLNAMIEAAEDPEKIARLIIQEMEDTLVDVRTDAARHIAERKEMVRREEDYRKRADDWAAKAELAITKDREDLARGALTAKRQAEDMADVVGKEIAVLDEAIGKADMDLSKLQTKLDEAKAKHKSLTMRSTVAKSQVKMRTKLVDTRVDDALSRYERMERKVDELEAHVEAFDLGEGESLESQFAALESDEELEDELAALKARMSKPKAANKSDKPAKKAS</sequence>
<proteinExistence type="inferred from homology"/>
<feature type="region of interest" description="Disordered" evidence="3">
    <location>
        <begin position="209"/>
        <end position="234"/>
    </location>
</feature>
<evidence type="ECO:0000256" key="3">
    <source>
        <dbReference type="SAM" id="MobiDB-lite"/>
    </source>
</evidence>
<reference evidence="4" key="2">
    <citation type="submission" date="2023-01" db="EMBL/GenBank/DDBJ databases">
        <title>Draft genome sequence of Algimonas ampicilliniresistens strain NBRC 108219.</title>
        <authorList>
            <person name="Sun Q."/>
            <person name="Mori K."/>
        </authorList>
    </citation>
    <scope>NUCLEOTIDE SEQUENCE</scope>
    <source>
        <strain evidence="4">NBRC 108219</strain>
    </source>
</reference>
<dbReference type="NCBIfam" id="TIGR02977">
    <property type="entry name" value="phageshock_pspA"/>
    <property type="match status" value="1"/>
</dbReference>
<keyword evidence="5" id="KW-1185">Reference proteome</keyword>
<dbReference type="Pfam" id="PF04012">
    <property type="entry name" value="PspA_IM30"/>
    <property type="match status" value="1"/>
</dbReference>
<evidence type="ECO:0000256" key="2">
    <source>
        <dbReference type="SAM" id="Coils"/>
    </source>
</evidence>
<evidence type="ECO:0000313" key="4">
    <source>
        <dbReference type="EMBL" id="GLQ24402.1"/>
    </source>
</evidence>